<dbReference type="InterPro" id="IPR019734">
    <property type="entry name" value="TPR_rpt"/>
</dbReference>
<dbReference type="EMBL" id="CP014502">
    <property type="protein sequence ID" value="ANB13688.1"/>
    <property type="molecule type" value="Genomic_DNA"/>
</dbReference>
<dbReference type="PROSITE" id="PS50005">
    <property type="entry name" value="TPR"/>
    <property type="match status" value="2"/>
</dbReference>
<dbReference type="InterPro" id="IPR011990">
    <property type="entry name" value="TPR-like_helical_dom_sf"/>
</dbReference>
<evidence type="ECO:0000256" key="1">
    <source>
        <dbReference type="ARBA" id="ARBA00022737"/>
    </source>
</evidence>
<feature type="compositionally biased region" description="Polar residues" evidence="6">
    <location>
        <begin position="141"/>
        <end position="152"/>
    </location>
</feature>
<feature type="repeat" description="TPR" evidence="5">
    <location>
        <begin position="5"/>
        <end position="38"/>
    </location>
</feature>
<dbReference type="SMART" id="SM00028">
    <property type="entry name" value="TPR"/>
    <property type="match status" value="3"/>
</dbReference>
<proteinExistence type="inferred from homology"/>
<dbReference type="InterPro" id="IPR025986">
    <property type="entry name" value="RPAP3-like_C"/>
</dbReference>
<protein>
    <recommendedName>
        <fullName evidence="4">RNA polymerase II-associated protein 3</fullName>
    </recommendedName>
</protein>
<dbReference type="KEGG" id="slb:AWJ20_4631"/>
<evidence type="ECO:0000256" key="6">
    <source>
        <dbReference type="SAM" id="MobiDB-lite"/>
    </source>
</evidence>
<evidence type="ECO:0000259" key="7">
    <source>
        <dbReference type="Pfam" id="PF13877"/>
    </source>
</evidence>
<dbReference type="PANTHER" id="PTHR46423:SF1">
    <property type="entry name" value="RNA POLYMERASE II-ASSOCIATED PROTEIN 3"/>
    <property type="match status" value="1"/>
</dbReference>
<evidence type="ECO:0000256" key="4">
    <source>
        <dbReference type="ARBA" id="ARBA00040133"/>
    </source>
</evidence>
<dbReference type="InterPro" id="IPR051966">
    <property type="entry name" value="RPAP3"/>
</dbReference>
<dbReference type="SUPFAM" id="SSF48452">
    <property type="entry name" value="TPR-like"/>
    <property type="match status" value="1"/>
</dbReference>
<reference evidence="8 9" key="1">
    <citation type="submission" date="2016-02" db="EMBL/GenBank/DDBJ databases">
        <title>Complete genome sequence and transcriptome regulation of the pentose utilising yeast Sugiyamaella lignohabitans.</title>
        <authorList>
            <person name="Bellasio M."/>
            <person name="Peymann A."/>
            <person name="Valli M."/>
            <person name="Sipitzky M."/>
            <person name="Graf A."/>
            <person name="Sauer M."/>
            <person name="Marx H."/>
            <person name="Mattanovich D."/>
        </authorList>
    </citation>
    <scope>NUCLEOTIDE SEQUENCE [LARGE SCALE GENOMIC DNA]</scope>
    <source>
        <strain evidence="8 9">CBS 10342</strain>
    </source>
</reference>
<evidence type="ECO:0000313" key="9">
    <source>
        <dbReference type="Proteomes" id="UP000189580"/>
    </source>
</evidence>
<sequence>MAADAESFKAEGNSYYSQGLNQEAVDSYTKAIGISNSNPVYYSNRAAAYMKLGRWQAALDDCNKGLSFSHDVKLGSKLYWRQGICHRELGSLSLAEESFNEGLRRDPSNSVLREELARLQDILSSAPVAQTDSGLSEIKNNDSTASPINASESETTIPIQVVDTLPDIFSEPSAKVISHDDSNKTSHLHPLESIPTATDEKRNVQDIASPSASTSAQPALPLQIPSPLTFYNLMQLMRTPKSQLPQVYDHIFFNVPPSRYAEIHQTGGIDYEVIEFVLDSIAFVATNAQDKNWASRAVDILEGLAHCNRFSMSKMFVSTKRVQEVQRLLAESKLDASTLSRINDLYT</sequence>
<keyword evidence="9" id="KW-1185">Reference proteome</keyword>
<name>A0A167E627_9ASCO</name>
<evidence type="ECO:0000256" key="2">
    <source>
        <dbReference type="ARBA" id="ARBA00022803"/>
    </source>
</evidence>
<dbReference type="Proteomes" id="UP000189580">
    <property type="component" value="Chromosome d"/>
</dbReference>
<gene>
    <name evidence="8" type="primary">STI1</name>
    <name evidence="8" type="ORF">AWJ20_4631</name>
</gene>
<evidence type="ECO:0000313" key="8">
    <source>
        <dbReference type="EMBL" id="ANB13688.1"/>
    </source>
</evidence>
<organism evidence="8 9">
    <name type="scientific">Sugiyamaella lignohabitans</name>
    <dbReference type="NCBI Taxonomy" id="796027"/>
    <lineage>
        <taxon>Eukaryota</taxon>
        <taxon>Fungi</taxon>
        <taxon>Dikarya</taxon>
        <taxon>Ascomycota</taxon>
        <taxon>Saccharomycotina</taxon>
        <taxon>Dipodascomycetes</taxon>
        <taxon>Dipodascales</taxon>
        <taxon>Trichomonascaceae</taxon>
        <taxon>Sugiyamaella</taxon>
    </lineage>
</organism>
<feature type="region of interest" description="Disordered" evidence="6">
    <location>
        <begin position="130"/>
        <end position="152"/>
    </location>
</feature>
<feature type="region of interest" description="Disordered" evidence="6">
    <location>
        <begin position="176"/>
        <end position="218"/>
    </location>
</feature>
<accession>A0A167E627</accession>
<feature type="domain" description="RNA-polymerase II-associated protein 3-like C-terminal" evidence="7">
    <location>
        <begin position="227"/>
        <end position="320"/>
    </location>
</feature>
<dbReference type="Pfam" id="PF13414">
    <property type="entry name" value="TPR_11"/>
    <property type="match status" value="1"/>
</dbReference>
<dbReference type="GeneID" id="30036785"/>
<dbReference type="OrthoDB" id="10250354at2759"/>
<feature type="repeat" description="TPR" evidence="5">
    <location>
        <begin position="76"/>
        <end position="109"/>
    </location>
</feature>
<dbReference type="AlphaFoldDB" id="A0A167E627"/>
<evidence type="ECO:0000256" key="3">
    <source>
        <dbReference type="ARBA" id="ARBA00038275"/>
    </source>
</evidence>
<comment type="similarity">
    <text evidence="3">Belongs to the RPAP3 family.</text>
</comment>
<dbReference type="Pfam" id="PF13877">
    <property type="entry name" value="RPAP3_C"/>
    <property type="match status" value="1"/>
</dbReference>
<evidence type="ECO:0000256" key="5">
    <source>
        <dbReference type="PROSITE-ProRule" id="PRU00339"/>
    </source>
</evidence>
<dbReference type="Pfam" id="PF13181">
    <property type="entry name" value="TPR_8"/>
    <property type="match status" value="1"/>
</dbReference>
<dbReference type="GO" id="GO:0101031">
    <property type="term" value="C:protein folding chaperone complex"/>
    <property type="evidence" value="ECO:0007669"/>
    <property type="project" value="TreeGrafter"/>
</dbReference>
<keyword evidence="1" id="KW-0677">Repeat</keyword>
<feature type="compositionally biased region" description="Low complexity" evidence="6">
    <location>
        <begin position="208"/>
        <end position="218"/>
    </location>
</feature>
<dbReference type="PANTHER" id="PTHR46423">
    <property type="entry name" value="RNA POLYMERASE II-ASSOCIATED PROTEIN 3"/>
    <property type="match status" value="1"/>
</dbReference>
<keyword evidence="2 5" id="KW-0802">TPR repeat</keyword>
<dbReference type="Gene3D" id="1.25.40.10">
    <property type="entry name" value="Tetratricopeptide repeat domain"/>
    <property type="match status" value="1"/>
</dbReference>
<dbReference type="RefSeq" id="XP_018736165.1">
    <property type="nucleotide sequence ID" value="XM_018881715.1"/>
</dbReference>